<protein>
    <submittedName>
        <fullName evidence="1">Uncharacterized protein</fullName>
    </submittedName>
</protein>
<reference evidence="1 2" key="1">
    <citation type="submission" date="2019-02" db="EMBL/GenBank/DDBJ databases">
        <title>Genome sequencing of the rare red list fungi Phlebia centrifuga.</title>
        <authorList>
            <person name="Buettner E."/>
            <person name="Kellner H."/>
        </authorList>
    </citation>
    <scope>NUCLEOTIDE SEQUENCE [LARGE SCALE GENOMIC DNA]</scope>
    <source>
        <strain evidence="1 2">DSM 108282</strain>
    </source>
</reference>
<dbReference type="Proteomes" id="UP000309038">
    <property type="component" value="Unassembled WGS sequence"/>
</dbReference>
<keyword evidence="2" id="KW-1185">Reference proteome</keyword>
<evidence type="ECO:0000313" key="1">
    <source>
        <dbReference type="EMBL" id="THG92876.1"/>
    </source>
</evidence>
<proteinExistence type="predicted"/>
<dbReference type="EMBL" id="SGPJ01000885">
    <property type="protein sequence ID" value="THG92876.1"/>
    <property type="molecule type" value="Genomic_DNA"/>
</dbReference>
<accession>A0A4S4K561</accession>
<gene>
    <name evidence="1" type="ORF">EW026_g8185</name>
</gene>
<sequence length="198" mass="22382">MNLEVAFEGKLPAGMPWSSVPIEIAVSMPAEFASFLVPTIKLSPTVPLVAEDPDERVLHEDPAYITFLPLPPSFNRRTVASWKSLAFEIQDWLLEVAVDPRCPERIWGTDLFWMAYLAAFPKFPQGQWQGWDPRINVCNTFGERWTMDACPIGEVAHDNGACTDACPGCGYIREELWGEFERNTSLFYNNGPLVRQEV</sequence>
<evidence type="ECO:0000313" key="2">
    <source>
        <dbReference type="Proteomes" id="UP000309038"/>
    </source>
</evidence>
<organism evidence="1 2">
    <name type="scientific">Hermanssonia centrifuga</name>
    <dbReference type="NCBI Taxonomy" id="98765"/>
    <lineage>
        <taxon>Eukaryota</taxon>
        <taxon>Fungi</taxon>
        <taxon>Dikarya</taxon>
        <taxon>Basidiomycota</taxon>
        <taxon>Agaricomycotina</taxon>
        <taxon>Agaricomycetes</taxon>
        <taxon>Polyporales</taxon>
        <taxon>Meruliaceae</taxon>
        <taxon>Hermanssonia</taxon>
    </lineage>
</organism>
<comment type="caution">
    <text evidence="1">The sequence shown here is derived from an EMBL/GenBank/DDBJ whole genome shotgun (WGS) entry which is preliminary data.</text>
</comment>
<dbReference type="AlphaFoldDB" id="A0A4S4K561"/>
<name>A0A4S4K561_9APHY</name>